<keyword evidence="1 7" id="KW-0806">Transcription termination</keyword>
<evidence type="ECO:0000256" key="7">
    <source>
        <dbReference type="HAMAP-Rule" id="MF_00945"/>
    </source>
</evidence>
<reference evidence="9 10" key="1">
    <citation type="submission" date="2018-10" db="EMBL/GenBank/DDBJ databases">
        <title>Comparative functional genomics of the obligate endosymbiont Buchnera aphidicola.</title>
        <authorList>
            <person name="Chong R.A."/>
        </authorList>
    </citation>
    <scope>NUCLEOTIDE SEQUENCE [LARGE SCALE GENOMIC DNA]</scope>
    <source>
        <strain evidence="9 10">Tma</strain>
    </source>
</reference>
<dbReference type="SMART" id="SM00316">
    <property type="entry name" value="S1"/>
    <property type="match status" value="1"/>
</dbReference>
<dbReference type="InterPro" id="IPR058582">
    <property type="entry name" value="KH_NusA_2nd"/>
</dbReference>
<dbReference type="InterPro" id="IPR010995">
    <property type="entry name" value="DNA_repair_Rad51/TF_NusA_a-hlx"/>
</dbReference>
<dbReference type="Pfam" id="PF08529">
    <property type="entry name" value="NusA_N"/>
    <property type="match status" value="1"/>
</dbReference>
<dbReference type="PROSITE" id="PS50084">
    <property type="entry name" value="KH_TYPE_1"/>
    <property type="match status" value="1"/>
</dbReference>
<dbReference type="InterPro" id="IPR009019">
    <property type="entry name" value="KH_sf_prok-type"/>
</dbReference>
<comment type="subunit">
    <text evidence="7">Monomer. Binds directly to the core enzyme of the DNA-dependent RNA polymerase and to nascent RNA.</text>
</comment>
<dbReference type="Gene3D" id="2.40.50.140">
    <property type="entry name" value="Nucleic acid-binding proteins"/>
    <property type="match status" value="1"/>
</dbReference>
<evidence type="ECO:0000256" key="4">
    <source>
        <dbReference type="ARBA" id="ARBA00022884"/>
    </source>
</evidence>
<dbReference type="Gene3D" id="3.30.1480.10">
    <property type="entry name" value="NusA, N-terminal domain"/>
    <property type="match status" value="1"/>
</dbReference>
<dbReference type="GO" id="GO:0000166">
    <property type="term" value="F:nucleotide binding"/>
    <property type="evidence" value="ECO:0007669"/>
    <property type="project" value="InterPro"/>
</dbReference>
<dbReference type="FunFam" id="3.30.300.20:FF:000005">
    <property type="entry name" value="Transcription termination/antitermination protein NusA"/>
    <property type="match status" value="1"/>
</dbReference>
<dbReference type="CDD" id="cd22529">
    <property type="entry name" value="KH-II_NusA_rpt2"/>
    <property type="match status" value="1"/>
</dbReference>
<dbReference type="InterPro" id="IPR030842">
    <property type="entry name" value="TF_NusA_bacterial"/>
</dbReference>
<dbReference type="SUPFAM" id="SSF54814">
    <property type="entry name" value="Prokaryotic type KH domain (KH-domain type II)"/>
    <property type="match status" value="2"/>
</dbReference>
<dbReference type="SUPFAM" id="SSF69705">
    <property type="entry name" value="Transcription factor NusA, N-terminal domain"/>
    <property type="match status" value="1"/>
</dbReference>
<keyword evidence="6 7" id="KW-0804">Transcription</keyword>
<dbReference type="SUPFAM" id="SSF50249">
    <property type="entry name" value="Nucleic acid-binding proteins"/>
    <property type="match status" value="1"/>
</dbReference>
<dbReference type="OrthoDB" id="9807233at2"/>
<comment type="subcellular location">
    <subcellularLocation>
        <location evidence="7">Cytoplasm</location>
    </subcellularLocation>
</comment>
<organism evidence="9 10">
    <name type="scientific">Buchnera aphidicola</name>
    <name type="common">Therioaphis trifolii</name>
    <dbReference type="NCBI Taxonomy" id="1241884"/>
    <lineage>
        <taxon>Bacteria</taxon>
        <taxon>Pseudomonadati</taxon>
        <taxon>Pseudomonadota</taxon>
        <taxon>Gammaproteobacteria</taxon>
        <taxon>Enterobacterales</taxon>
        <taxon>Erwiniaceae</taxon>
        <taxon>Buchnera</taxon>
    </lineage>
</organism>
<evidence type="ECO:0000259" key="8">
    <source>
        <dbReference type="PROSITE" id="PS50126"/>
    </source>
</evidence>
<keyword evidence="3 7" id="KW-0889">Transcription antitermination</keyword>
<name>A0A4D6YBW4_9GAMM</name>
<comment type="function">
    <text evidence="7">Participates in both transcription termination and antitermination.</text>
</comment>
<evidence type="ECO:0000313" key="10">
    <source>
        <dbReference type="Proteomes" id="UP000298603"/>
    </source>
</evidence>
<keyword evidence="5 7" id="KW-0805">Transcription regulation</keyword>
<dbReference type="Gene3D" id="3.30.300.20">
    <property type="match status" value="2"/>
</dbReference>
<sequence>MNKEILSVVELVSKLKSLPREKIFEVLEDALMIATKKKYTQEIDIRVSINRKNGHFDTFRRWMIVNTVKNPTKEITLEAARFHNSNVQLSEFIEDKIDSINFDRISTQAAKKIIIKKVREIEQSMISNKFHNCKGKIIQGIVKKIYRDYVILNLNNDIEAIILRKDMLPNEYFTIGDRVRGILYEIKSKFNRIQLFISRTRAEMLIELFHNEVPEMRENLVSIQAIVRDPGFRSKVVVKTHNKKIDPVGSFVGIKGARVQSVSKELNGERIDIILWSDNPAQFVINAMAPVRVVSIIVHSNIHAMDVIVKLKYLAQAIGKNGQNVKLVSKLSGWELNIMTENNLKYNNKMKIYRIRSLFNKYLTIKSSIINILIKSGFSSLLELACIPYLMLIEIKGIDSKIAHLIQEQSDNYITKLLLKQNHNFFYNII</sequence>
<dbReference type="PROSITE" id="PS50126">
    <property type="entry name" value="S1"/>
    <property type="match status" value="1"/>
</dbReference>
<dbReference type="GO" id="GO:0005829">
    <property type="term" value="C:cytosol"/>
    <property type="evidence" value="ECO:0007669"/>
    <property type="project" value="TreeGrafter"/>
</dbReference>
<dbReference type="GO" id="GO:0006353">
    <property type="term" value="P:DNA-templated transcription termination"/>
    <property type="evidence" value="ECO:0007669"/>
    <property type="project" value="UniProtKB-UniRule"/>
</dbReference>
<dbReference type="Pfam" id="PF13184">
    <property type="entry name" value="KH_NusA_1st"/>
    <property type="match status" value="1"/>
</dbReference>
<evidence type="ECO:0000256" key="1">
    <source>
        <dbReference type="ARBA" id="ARBA00022472"/>
    </source>
</evidence>
<dbReference type="Proteomes" id="UP000298603">
    <property type="component" value="Chromosome"/>
</dbReference>
<accession>A0A4D6YBW4</accession>
<dbReference type="InterPro" id="IPR012340">
    <property type="entry name" value="NA-bd_OB-fold"/>
</dbReference>
<dbReference type="Pfam" id="PF26594">
    <property type="entry name" value="KH_NusA_2nd"/>
    <property type="match status" value="1"/>
</dbReference>
<evidence type="ECO:0000256" key="5">
    <source>
        <dbReference type="ARBA" id="ARBA00023015"/>
    </source>
</evidence>
<dbReference type="HAMAP" id="MF_00945_B">
    <property type="entry name" value="NusA_B"/>
    <property type="match status" value="1"/>
</dbReference>
<dbReference type="GO" id="GO:0003700">
    <property type="term" value="F:DNA-binding transcription factor activity"/>
    <property type="evidence" value="ECO:0007669"/>
    <property type="project" value="InterPro"/>
</dbReference>
<evidence type="ECO:0000256" key="6">
    <source>
        <dbReference type="ARBA" id="ARBA00023163"/>
    </source>
</evidence>
<proteinExistence type="inferred from homology"/>
<dbReference type="FunFam" id="3.30.300.20:FF:000002">
    <property type="entry name" value="Transcription termination/antitermination protein NusA"/>
    <property type="match status" value="1"/>
</dbReference>
<dbReference type="Gene3D" id="1.10.150.20">
    <property type="entry name" value="5' to 3' exonuclease, C-terminal subdomain"/>
    <property type="match status" value="1"/>
</dbReference>
<dbReference type="InterPro" id="IPR010213">
    <property type="entry name" value="TF_NusA"/>
</dbReference>
<dbReference type="AlphaFoldDB" id="A0A4D6YBW4"/>
<comment type="similarity">
    <text evidence="7">Belongs to the NusA family.</text>
</comment>
<keyword evidence="7" id="KW-0677">Repeat</keyword>
<dbReference type="InterPro" id="IPR015946">
    <property type="entry name" value="KH_dom-like_a/b"/>
</dbReference>
<evidence type="ECO:0000313" key="9">
    <source>
        <dbReference type="EMBL" id="QCI27396.1"/>
    </source>
</evidence>
<dbReference type="PANTHER" id="PTHR22648">
    <property type="entry name" value="TRANSCRIPTION TERMINATION FACTOR NUSA"/>
    <property type="match status" value="1"/>
</dbReference>
<evidence type="ECO:0000256" key="2">
    <source>
        <dbReference type="ARBA" id="ARBA00022490"/>
    </source>
</evidence>
<dbReference type="EMBL" id="CP032996">
    <property type="protein sequence ID" value="QCI27396.1"/>
    <property type="molecule type" value="Genomic_DNA"/>
</dbReference>
<dbReference type="InterPro" id="IPR025249">
    <property type="entry name" value="TF_NusA_KH_1st"/>
</dbReference>
<keyword evidence="4 7" id="KW-0694">RNA-binding</keyword>
<dbReference type="GO" id="GO:0031564">
    <property type="term" value="P:transcription antitermination"/>
    <property type="evidence" value="ECO:0007669"/>
    <property type="project" value="UniProtKB-UniRule"/>
</dbReference>
<dbReference type="CDD" id="cd02134">
    <property type="entry name" value="KH-II_NusA_rpt1"/>
    <property type="match status" value="1"/>
</dbReference>
<dbReference type="InterPro" id="IPR013735">
    <property type="entry name" value="TF_NusA_N"/>
</dbReference>
<dbReference type="InterPro" id="IPR003029">
    <property type="entry name" value="S1_domain"/>
</dbReference>
<protein>
    <recommendedName>
        <fullName evidence="7">Transcription termination/antitermination protein NusA</fullName>
    </recommendedName>
</protein>
<dbReference type="CDD" id="cd04455">
    <property type="entry name" value="S1_NusA"/>
    <property type="match status" value="1"/>
</dbReference>
<gene>
    <name evidence="7 9" type="primary">nusA</name>
    <name evidence="9" type="ORF">D9V81_01295</name>
</gene>
<keyword evidence="10" id="KW-1185">Reference proteome</keyword>
<dbReference type="SUPFAM" id="SSF47794">
    <property type="entry name" value="Rad51 N-terminal domain-like"/>
    <property type="match status" value="1"/>
</dbReference>
<dbReference type="PANTHER" id="PTHR22648:SF0">
    <property type="entry name" value="TRANSCRIPTION TERMINATION_ANTITERMINATION PROTEIN NUSA"/>
    <property type="match status" value="1"/>
</dbReference>
<keyword evidence="2 7" id="KW-0963">Cytoplasm</keyword>
<evidence type="ECO:0000256" key="3">
    <source>
        <dbReference type="ARBA" id="ARBA00022814"/>
    </source>
</evidence>
<dbReference type="InterPro" id="IPR036555">
    <property type="entry name" value="NusA_N_sf"/>
</dbReference>
<dbReference type="GO" id="GO:0003723">
    <property type="term" value="F:RNA binding"/>
    <property type="evidence" value="ECO:0007669"/>
    <property type="project" value="UniProtKB-UniRule"/>
</dbReference>
<dbReference type="NCBIfam" id="TIGR01953">
    <property type="entry name" value="NusA"/>
    <property type="match status" value="1"/>
</dbReference>
<feature type="domain" description="S1 motif" evidence="8">
    <location>
        <begin position="135"/>
        <end position="200"/>
    </location>
</feature>